<feature type="compositionally biased region" description="Basic and acidic residues" evidence="1">
    <location>
        <begin position="62"/>
        <end position="76"/>
    </location>
</feature>
<evidence type="ECO:0000313" key="3">
    <source>
        <dbReference type="EMBL" id="KAF1924677.1"/>
    </source>
</evidence>
<dbReference type="AlphaFoldDB" id="A0A6A5RGC3"/>
<evidence type="ECO:0000313" key="4">
    <source>
        <dbReference type="Proteomes" id="UP000800082"/>
    </source>
</evidence>
<dbReference type="RefSeq" id="XP_033444929.1">
    <property type="nucleotide sequence ID" value="XM_033598289.1"/>
</dbReference>
<reference evidence="3" key="1">
    <citation type="journal article" date="2020" name="Stud. Mycol.">
        <title>101 Dothideomycetes genomes: a test case for predicting lifestyles and emergence of pathogens.</title>
        <authorList>
            <person name="Haridas S."/>
            <person name="Albert R."/>
            <person name="Binder M."/>
            <person name="Bloem J."/>
            <person name="Labutti K."/>
            <person name="Salamov A."/>
            <person name="Andreopoulos B."/>
            <person name="Baker S."/>
            <person name="Barry K."/>
            <person name="Bills G."/>
            <person name="Bluhm B."/>
            <person name="Cannon C."/>
            <person name="Castanera R."/>
            <person name="Culley D."/>
            <person name="Daum C."/>
            <person name="Ezra D."/>
            <person name="Gonzalez J."/>
            <person name="Henrissat B."/>
            <person name="Kuo A."/>
            <person name="Liang C."/>
            <person name="Lipzen A."/>
            <person name="Lutzoni F."/>
            <person name="Magnuson J."/>
            <person name="Mondo S."/>
            <person name="Nolan M."/>
            <person name="Ohm R."/>
            <person name="Pangilinan J."/>
            <person name="Park H.-J."/>
            <person name="Ramirez L."/>
            <person name="Alfaro M."/>
            <person name="Sun H."/>
            <person name="Tritt A."/>
            <person name="Yoshinaga Y."/>
            <person name="Zwiers L.-H."/>
            <person name="Turgeon B."/>
            <person name="Goodwin S."/>
            <person name="Spatafora J."/>
            <person name="Crous P."/>
            <person name="Grigoriev I."/>
        </authorList>
    </citation>
    <scope>NUCLEOTIDE SEQUENCE</scope>
    <source>
        <strain evidence="3">CBS 183.55</strain>
    </source>
</reference>
<dbReference type="EMBL" id="ML978991">
    <property type="protein sequence ID" value="KAF1924677.1"/>
    <property type="molecule type" value="Genomic_DNA"/>
</dbReference>
<feature type="compositionally biased region" description="Basic and acidic residues" evidence="1">
    <location>
        <begin position="146"/>
        <end position="175"/>
    </location>
</feature>
<sequence length="635" mass="69348">MASNSHLTPNPAAPPEQYRQQVAASIQDLVSGRRAREPVMSGAGTARLILEGVVENVRIYRLHKEEQARGKEDERKRRGSRYQGKDRSRKGRHGHRPPRQEGDGERLGHRVRYGAPDERDGNRRGHRRRHSGYGEGHERRRRHGSRSREKHGDREVGDGPVRGDHDQQQRSRSEAVSEPQSSSGDHRMSGALPVGAKIARKSLEKLLGPDGTPFGTLPARGKGIGLLAHARTMYQHIKAEHDVGHRSKGFLEKHIDAALQKREGAKSVANDTMEGEELLIETNSSSRPDRSGHPGGRRRRRRSRSRGTNREVGQGGEPVFMPVVERGEPSAARQCRPAPSESGRSFQQPALSAQQPPSRPNSFYGDRSVRVGSLAPSASVKASQMPTPSIRGAPSVREVDICNAGGHRSGSRVPTIRVQSPTPPKQASSVRLPTPTVRGMQSRVQSPEPSPRGSATPVWNPGPYQHTTPPPEMPTPLPATVTPYHIASSAVDMPAPIIPIAPPPSPPAVRLAVDSNRDAFLASIQVGVKLKKASGKDNKGASVARKDEAHIEDVTGRIPVYEETPHSHDVEALEHAQAVEEREIMQEEERIARSKTPCIAPQPRPKLPTNFQDDLTAKLGKMKLNNGKDDGEVGA</sequence>
<dbReference type="GeneID" id="54355956"/>
<dbReference type="OrthoDB" id="3792561at2759"/>
<dbReference type="GO" id="GO:0003779">
    <property type="term" value="F:actin binding"/>
    <property type="evidence" value="ECO:0007669"/>
    <property type="project" value="InterPro"/>
</dbReference>
<keyword evidence="4" id="KW-1185">Reference proteome</keyword>
<gene>
    <name evidence="3" type="ORF">M421DRAFT_95223</name>
</gene>
<evidence type="ECO:0000256" key="1">
    <source>
        <dbReference type="SAM" id="MobiDB-lite"/>
    </source>
</evidence>
<feature type="compositionally biased region" description="Basic residues" evidence="1">
    <location>
        <begin position="295"/>
        <end position="307"/>
    </location>
</feature>
<feature type="compositionally biased region" description="Low complexity" evidence="1">
    <location>
        <begin position="347"/>
        <end position="356"/>
    </location>
</feature>
<dbReference type="InterPro" id="IPR003124">
    <property type="entry name" value="WH2_dom"/>
</dbReference>
<name>A0A6A5RGC3_9PLEO</name>
<dbReference type="PROSITE" id="PS51082">
    <property type="entry name" value="WH2"/>
    <property type="match status" value="1"/>
</dbReference>
<evidence type="ECO:0000259" key="2">
    <source>
        <dbReference type="PROSITE" id="PS51082"/>
    </source>
</evidence>
<feature type="compositionally biased region" description="Basic residues" evidence="1">
    <location>
        <begin position="87"/>
        <end position="97"/>
    </location>
</feature>
<accession>A0A6A5RGC3</accession>
<feature type="domain" description="WH2" evidence="2">
    <location>
        <begin position="516"/>
        <end position="533"/>
    </location>
</feature>
<proteinExistence type="predicted"/>
<feature type="compositionally biased region" description="Basic and acidic residues" evidence="1">
    <location>
        <begin position="98"/>
        <end position="108"/>
    </location>
</feature>
<feature type="compositionally biased region" description="Polar residues" evidence="1">
    <location>
        <begin position="417"/>
        <end position="431"/>
    </location>
</feature>
<protein>
    <recommendedName>
        <fullName evidence="2">WH2 domain-containing protein</fullName>
    </recommendedName>
</protein>
<feature type="region of interest" description="Disordered" evidence="1">
    <location>
        <begin position="59"/>
        <end position="191"/>
    </location>
</feature>
<feature type="region of interest" description="Disordered" evidence="1">
    <location>
        <begin position="279"/>
        <end position="476"/>
    </location>
</feature>
<organism evidence="3 4">
    <name type="scientific">Didymella exigua CBS 183.55</name>
    <dbReference type="NCBI Taxonomy" id="1150837"/>
    <lineage>
        <taxon>Eukaryota</taxon>
        <taxon>Fungi</taxon>
        <taxon>Dikarya</taxon>
        <taxon>Ascomycota</taxon>
        <taxon>Pezizomycotina</taxon>
        <taxon>Dothideomycetes</taxon>
        <taxon>Pleosporomycetidae</taxon>
        <taxon>Pleosporales</taxon>
        <taxon>Pleosporineae</taxon>
        <taxon>Didymellaceae</taxon>
        <taxon>Didymella</taxon>
    </lineage>
</organism>
<dbReference type="Proteomes" id="UP000800082">
    <property type="component" value="Unassembled WGS sequence"/>
</dbReference>